<feature type="domain" description="Luciferase-like" evidence="5">
    <location>
        <begin position="15"/>
        <end position="256"/>
    </location>
</feature>
<keyword evidence="1" id="KW-0285">Flavoprotein</keyword>
<dbReference type="Gene3D" id="3.20.20.30">
    <property type="entry name" value="Luciferase-like domain"/>
    <property type="match status" value="1"/>
</dbReference>
<dbReference type="EC" id="1.-.-.-" evidence="6"/>
<protein>
    <submittedName>
        <fullName evidence="6">TIGR03619 family F420-dependent LLM class oxidoreductase</fullName>
        <ecNumber evidence="6">1.-.-.-</ecNumber>
    </submittedName>
</protein>
<keyword evidence="3 6" id="KW-0560">Oxidoreductase</keyword>
<accession>A0A7C5Q4Z2</accession>
<evidence type="ECO:0000313" key="6">
    <source>
        <dbReference type="EMBL" id="HHK68949.1"/>
    </source>
</evidence>
<name>A0A7C5Q4Z2_CALS0</name>
<evidence type="ECO:0000256" key="2">
    <source>
        <dbReference type="ARBA" id="ARBA00022643"/>
    </source>
</evidence>
<gene>
    <name evidence="6" type="ORF">ENM11_07350</name>
</gene>
<dbReference type="PANTHER" id="PTHR42847">
    <property type="entry name" value="ALKANESULFONATE MONOOXYGENASE"/>
    <property type="match status" value="1"/>
</dbReference>
<evidence type="ECO:0000256" key="1">
    <source>
        <dbReference type="ARBA" id="ARBA00022630"/>
    </source>
</evidence>
<dbReference type="InterPro" id="IPR011251">
    <property type="entry name" value="Luciferase-like_dom"/>
</dbReference>
<reference evidence="6" key="1">
    <citation type="journal article" date="2020" name="mSystems">
        <title>Genome- and Community-Level Interaction Insights into Carbon Utilization and Element Cycling Functions of Hydrothermarchaeota in Hydrothermal Sediment.</title>
        <authorList>
            <person name="Zhou Z."/>
            <person name="Liu Y."/>
            <person name="Xu W."/>
            <person name="Pan J."/>
            <person name="Luo Z.H."/>
            <person name="Li M."/>
        </authorList>
    </citation>
    <scope>NUCLEOTIDE SEQUENCE [LARGE SCALE GENOMIC DNA]</scope>
    <source>
        <strain evidence="6">SpSt-1056</strain>
    </source>
</reference>
<comment type="caution">
    <text evidence="6">The sequence shown here is derived from an EMBL/GenBank/DDBJ whole genome shotgun (WGS) entry which is preliminary data.</text>
</comment>
<dbReference type="InterPro" id="IPR019921">
    <property type="entry name" value="Lucif-like_OxRdtase_Rv2161c"/>
</dbReference>
<sequence>MHSSFSYGVGLQTYTGGMWDGGQPTLEELGGYVKQAEKLGYSVIWHTDRLLPTVPPGYSTAWYEPLTTLSAVIPYIRKAGIGTSAVVLPMKNPVLLAKQLATMDVLSGGRLRVGVAMGWSQKEYEATATDFRRRSSIYGEYVKVLSMLLTGEKISYQGKYLSINDVEIRPHPVQKPRPPIYMGGGGPWVGVDDGTRQKLELRVFNRIAENADGWIAGARTDPDTAARYIQLLRKILAEKGKDPEKFTILNQNFVYVYGVSGSPEELKAKVNKIVPTPFDIVSKVWIIGEKADVASRIDKMVKAGVQHFIVWPVGNHLPTIEFLAEEIFPKYLK</sequence>
<dbReference type="GO" id="GO:0046306">
    <property type="term" value="P:alkanesulfonate catabolic process"/>
    <property type="evidence" value="ECO:0007669"/>
    <property type="project" value="TreeGrafter"/>
</dbReference>
<proteinExistence type="predicted"/>
<dbReference type="InterPro" id="IPR036661">
    <property type="entry name" value="Luciferase-like_sf"/>
</dbReference>
<dbReference type="NCBIfam" id="TIGR03619">
    <property type="entry name" value="F420_Rv2161c"/>
    <property type="match status" value="1"/>
</dbReference>
<dbReference type="SUPFAM" id="SSF51679">
    <property type="entry name" value="Bacterial luciferase-like"/>
    <property type="match status" value="1"/>
</dbReference>
<dbReference type="AlphaFoldDB" id="A0A7C5Q4Z2"/>
<keyword evidence="2" id="KW-0288">FMN</keyword>
<evidence type="ECO:0000256" key="3">
    <source>
        <dbReference type="ARBA" id="ARBA00023002"/>
    </source>
</evidence>
<dbReference type="EMBL" id="DRWN01000061">
    <property type="protein sequence ID" value="HHK68949.1"/>
    <property type="molecule type" value="Genomic_DNA"/>
</dbReference>
<evidence type="ECO:0000256" key="4">
    <source>
        <dbReference type="ARBA" id="ARBA00023033"/>
    </source>
</evidence>
<dbReference type="Pfam" id="PF00296">
    <property type="entry name" value="Bac_luciferase"/>
    <property type="match status" value="1"/>
</dbReference>
<keyword evidence="4" id="KW-0503">Monooxygenase</keyword>
<dbReference type="GO" id="GO:0008726">
    <property type="term" value="F:alkanesulfonate monooxygenase activity"/>
    <property type="evidence" value="ECO:0007669"/>
    <property type="project" value="TreeGrafter"/>
</dbReference>
<dbReference type="PANTHER" id="PTHR42847:SF4">
    <property type="entry name" value="ALKANESULFONATE MONOOXYGENASE-RELATED"/>
    <property type="match status" value="1"/>
</dbReference>
<dbReference type="InterPro" id="IPR050172">
    <property type="entry name" value="SsuD_RutA_monooxygenase"/>
</dbReference>
<organism evidence="6">
    <name type="scientific">Caldiarchaeum subterraneum</name>
    <dbReference type="NCBI Taxonomy" id="311458"/>
    <lineage>
        <taxon>Archaea</taxon>
        <taxon>Nitrososphaerota</taxon>
        <taxon>Candidatus Caldarchaeales</taxon>
        <taxon>Candidatus Caldarchaeaceae</taxon>
        <taxon>Candidatus Caldarchaeum</taxon>
    </lineage>
</organism>
<evidence type="ECO:0000259" key="5">
    <source>
        <dbReference type="Pfam" id="PF00296"/>
    </source>
</evidence>